<organism evidence="3 4">
    <name type="scientific">Arthrobacter terrae</name>
    <dbReference type="NCBI Taxonomy" id="2935737"/>
    <lineage>
        <taxon>Bacteria</taxon>
        <taxon>Bacillati</taxon>
        <taxon>Actinomycetota</taxon>
        <taxon>Actinomycetes</taxon>
        <taxon>Micrococcales</taxon>
        <taxon>Micrococcaceae</taxon>
        <taxon>Arthrobacter</taxon>
    </lineage>
</organism>
<dbReference type="GO" id="GO:0016829">
    <property type="term" value="F:lyase activity"/>
    <property type="evidence" value="ECO:0007669"/>
    <property type="project" value="UniProtKB-KW"/>
</dbReference>
<dbReference type="EMBL" id="JADNYM010000002">
    <property type="protein sequence ID" value="MBG0738077.1"/>
    <property type="molecule type" value="Genomic_DNA"/>
</dbReference>
<dbReference type="PANTHER" id="PTHR33542">
    <property type="entry name" value="SIROHYDROCHLORIN FERROCHELATASE, CHLOROPLASTIC"/>
    <property type="match status" value="1"/>
</dbReference>
<dbReference type="Pfam" id="PF01903">
    <property type="entry name" value="CbiX"/>
    <property type="match status" value="2"/>
</dbReference>
<keyword evidence="2" id="KW-0456">Lyase</keyword>
<dbReference type="GO" id="GO:0046872">
    <property type="term" value="F:metal ion binding"/>
    <property type="evidence" value="ECO:0007669"/>
    <property type="project" value="UniProtKB-KW"/>
</dbReference>
<evidence type="ECO:0000313" key="4">
    <source>
        <dbReference type="Proteomes" id="UP000655366"/>
    </source>
</evidence>
<proteinExistence type="predicted"/>
<dbReference type="InterPro" id="IPR050963">
    <property type="entry name" value="Sirohydro_Cobaltochel/CbiX"/>
</dbReference>
<protein>
    <submittedName>
        <fullName evidence="3">Sirohydrochlorin chelatase</fullName>
    </submittedName>
</protein>
<evidence type="ECO:0000256" key="1">
    <source>
        <dbReference type="ARBA" id="ARBA00022723"/>
    </source>
</evidence>
<dbReference type="Proteomes" id="UP000655366">
    <property type="component" value="Unassembled WGS sequence"/>
</dbReference>
<accession>A0A931CJB9</accession>
<dbReference type="InterPro" id="IPR002762">
    <property type="entry name" value="CbiX-like"/>
</dbReference>
<gene>
    <name evidence="3" type="ORF">IV500_01330</name>
</gene>
<evidence type="ECO:0000256" key="2">
    <source>
        <dbReference type="ARBA" id="ARBA00023239"/>
    </source>
</evidence>
<keyword evidence="1" id="KW-0479">Metal-binding</keyword>
<dbReference type="CDD" id="cd03416">
    <property type="entry name" value="CbiX_SirB_N"/>
    <property type="match status" value="1"/>
</dbReference>
<reference evidence="3 4" key="1">
    <citation type="submission" date="2020-11" db="EMBL/GenBank/DDBJ databases">
        <title>Arthrobacter antarcticus sp. nov., isolated from Antarctic Soil.</title>
        <authorList>
            <person name="Li J."/>
        </authorList>
    </citation>
    <scope>NUCLEOTIDE SEQUENCE [LARGE SCALE GENOMIC DNA]</scope>
    <source>
        <strain evidence="3 4">Z1-20</strain>
    </source>
</reference>
<dbReference type="Gene3D" id="3.40.50.1400">
    <property type="match status" value="2"/>
</dbReference>
<evidence type="ECO:0000313" key="3">
    <source>
        <dbReference type="EMBL" id="MBG0738077.1"/>
    </source>
</evidence>
<dbReference type="SUPFAM" id="SSF53800">
    <property type="entry name" value="Chelatase"/>
    <property type="match status" value="1"/>
</dbReference>
<name>A0A931CJB9_9MICC</name>
<comment type="caution">
    <text evidence="3">The sequence shown here is derived from an EMBL/GenBank/DDBJ whole genome shotgun (WGS) entry which is preliminary data.</text>
</comment>
<keyword evidence="4" id="KW-1185">Reference proteome</keyword>
<dbReference type="AlphaFoldDB" id="A0A931CJB9"/>
<dbReference type="PANTHER" id="PTHR33542:SF5">
    <property type="entry name" value="FERROCHELATASE CHE1"/>
    <property type="match status" value="1"/>
</dbReference>
<sequence>MQPVLIACAHGTRSPEGQRCIDALRAEIAAQRPGLRVLEAYVDVQEPALPDVVAALPAGTRAVVVPLLLSVGFHLRVDIAQAVTGREELTAAGPLGPDPRLAQLLYDRLPDVPGGHDGGTAGGIVLAAAGSSDPAAALSVESVADALRQLTPRAVLAGYGAGADPTVAAAVTGLRAQGSSSVAIACYLLAPGFFHDQLAGAGADCVAAPLLPTGTAVLARIALERFDHAAQSALGTPQG</sequence>